<proteinExistence type="predicted"/>
<organism evidence="1 2">
    <name type="scientific">Armillaria gallica</name>
    <name type="common">Bulbous honey fungus</name>
    <name type="synonym">Armillaria bulbosa</name>
    <dbReference type="NCBI Taxonomy" id="47427"/>
    <lineage>
        <taxon>Eukaryota</taxon>
        <taxon>Fungi</taxon>
        <taxon>Dikarya</taxon>
        <taxon>Basidiomycota</taxon>
        <taxon>Agaricomycotina</taxon>
        <taxon>Agaricomycetes</taxon>
        <taxon>Agaricomycetidae</taxon>
        <taxon>Agaricales</taxon>
        <taxon>Marasmiineae</taxon>
        <taxon>Physalacriaceae</taxon>
        <taxon>Armillaria</taxon>
    </lineage>
</organism>
<evidence type="ECO:0000313" key="1">
    <source>
        <dbReference type="EMBL" id="PBK85368.1"/>
    </source>
</evidence>
<dbReference type="InParanoid" id="A0A2H3D3K8"/>
<feature type="non-terminal residue" evidence="1">
    <location>
        <position position="53"/>
    </location>
</feature>
<evidence type="ECO:0000313" key="2">
    <source>
        <dbReference type="Proteomes" id="UP000217790"/>
    </source>
</evidence>
<reference evidence="2" key="1">
    <citation type="journal article" date="2017" name="Nat. Ecol. Evol.">
        <title>Genome expansion and lineage-specific genetic innovations in the forest pathogenic fungi Armillaria.</title>
        <authorList>
            <person name="Sipos G."/>
            <person name="Prasanna A.N."/>
            <person name="Walter M.C."/>
            <person name="O'Connor E."/>
            <person name="Balint B."/>
            <person name="Krizsan K."/>
            <person name="Kiss B."/>
            <person name="Hess J."/>
            <person name="Varga T."/>
            <person name="Slot J."/>
            <person name="Riley R."/>
            <person name="Boka B."/>
            <person name="Rigling D."/>
            <person name="Barry K."/>
            <person name="Lee J."/>
            <person name="Mihaltcheva S."/>
            <person name="LaButti K."/>
            <person name="Lipzen A."/>
            <person name="Waldron R."/>
            <person name="Moloney N.M."/>
            <person name="Sperisen C."/>
            <person name="Kredics L."/>
            <person name="Vagvoelgyi C."/>
            <person name="Patrignani A."/>
            <person name="Fitzpatrick D."/>
            <person name="Nagy I."/>
            <person name="Doyle S."/>
            <person name="Anderson J.B."/>
            <person name="Grigoriev I.V."/>
            <person name="Gueldener U."/>
            <person name="Muensterkoetter M."/>
            <person name="Nagy L.G."/>
        </authorList>
    </citation>
    <scope>NUCLEOTIDE SEQUENCE [LARGE SCALE GENOMIC DNA]</scope>
    <source>
        <strain evidence="2">Ar21-2</strain>
    </source>
</reference>
<sequence>MNPRDGAFLSYLVKCDMKRNPNHIKTLKKEYRQLHPAHNLPLVVVVNYLAVLR</sequence>
<name>A0A2H3D3K8_ARMGA</name>
<protein>
    <submittedName>
        <fullName evidence="1">Uncharacterized protein</fullName>
    </submittedName>
</protein>
<accession>A0A2H3D3K8</accession>
<dbReference type="STRING" id="47427.A0A2H3D3K8"/>
<dbReference type="Proteomes" id="UP000217790">
    <property type="component" value="Unassembled WGS sequence"/>
</dbReference>
<gene>
    <name evidence="1" type="ORF">ARMGADRAFT_1067036</name>
</gene>
<dbReference type="AlphaFoldDB" id="A0A2H3D3K8"/>
<keyword evidence="2" id="KW-1185">Reference proteome</keyword>
<dbReference type="EMBL" id="KZ293691">
    <property type="protein sequence ID" value="PBK85368.1"/>
    <property type="molecule type" value="Genomic_DNA"/>
</dbReference>